<evidence type="ECO:0000256" key="1">
    <source>
        <dbReference type="SAM" id="MobiDB-lite"/>
    </source>
</evidence>
<gene>
    <name evidence="2" type="ORF">Tco_0890842</name>
</gene>
<organism evidence="2 3">
    <name type="scientific">Tanacetum coccineum</name>
    <dbReference type="NCBI Taxonomy" id="301880"/>
    <lineage>
        <taxon>Eukaryota</taxon>
        <taxon>Viridiplantae</taxon>
        <taxon>Streptophyta</taxon>
        <taxon>Embryophyta</taxon>
        <taxon>Tracheophyta</taxon>
        <taxon>Spermatophyta</taxon>
        <taxon>Magnoliopsida</taxon>
        <taxon>eudicotyledons</taxon>
        <taxon>Gunneridae</taxon>
        <taxon>Pentapetalae</taxon>
        <taxon>asterids</taxon>
        <taxon>campanulids</taxon>
        <taxon>Asterales</taxon>
        <taxon>Asteraceae</taxon>
        <taxon>Asteroideae</taxon>
        <taxon>Anthemideae</taxon>
        <taxon>Anthemidinae</taxon>
        <taxon>Tanacetum</taxon>
    </lineage>
</organism>
<reference evidence="2" key="2">
    <citation type="submission" date="2022-01" db="EMBL/GenBank/DDBJ databases">
        <authorList>
            <person name="Yamashiro T."/>
            <person name="Shiraishi A."/>
            <person name="Satake H."/>
            <person name="Nakayama K."/>
        </authorList>
    </citation>
    <scope>NUCLEOTIDE SEQUENCE</scope>
</reference>
<dbReference type="Proteomes" id="UP001151760">
    <property type="component" value="Unassembled WGS sequence"/>
</dbReference>
<name>A0ABQ5C180_9ASTR</name>
<evidence type="ECO:0000313" key="2">
    <source>
        <dbReference type="EMBL" id="GJT20905.1"/>
    </source>
</evidence>
<protein>
    <submittedName>
        <fullName evidence="2">Uncharacterized protein</fullName>
    </submittedName>
</protein>
<comment type="caution">
    <text evidence="2">The sequence shown here is derived from an EMBL/GenBank/DDBJ whole genome shotgun (WGS) entry which is preliminary data.</text>
</comment>
<accession>A0ABQ5C180</accession>
<sequence>MLGLGTSMEYSPDSKILSSSSGRKRNYKVRDRENALERSDTSTNPGVDLLHRIVRDVEEALVTNRKGWSGCLLMLRFLAIR</sequence>
<feature type="compositionally biased region" description="Basic and acidic residues" evidence="1">
    <location>
        <begin position="28"/>
        <end position="40"/>
    </location>
</feature>
<dbReference type="EMBL" id="BQNB010013844">
    <property type="protein sequence ID" value="GJT20905.1"/>
    <property type="molecule type" value="Genomic_DNA"/>
</dbReference>
<keyword evidence="3" id="KW-1185">Reference proteome</keyword>
<evidence type="ECO:0000313" key="3">
    <source>
        <dbReference type="Proteomes" id="UP001151760"/>
    </source>
</evidence>
<proteinExistence type="predicted"/>
<feature type="region of interest" description="Disordered" evidence="1">
    <location>
        <begin position="1"/>
        <end position="44"/>
    </location>
</feature>
<reference evidence="2" key="1">
    <citation type="journal article" date="2022" name="Int. J. Mol. Sci.">
        <title>Draft Genome of Tanacetum Coccineum: Genomic Comparison of Closely Related Tanacetum-Family Plants.</title>
        <authorList>
            <person name="Yamashiro T."/>
            <person name="Shiraishi A."/>
            <person name="Nakayama K."/>
            <person name="Satake H."/>
        </authorList>
    </citation>
    <scope>NUCLEOTIDE SEQUENCE</scope>
</reference>